<dbReference type="Proteomes" id="UP000474159">
    <property type="component" value="Unassembled WGS sequence"/>
</dbReference>
<evidence type="ECO:0000313" key="2">
    <source>
        <dbReference type="Proteomes" id="UP000474159"/>
    </source>
</evidence>
<dbReference type="AlphaFoldDB" id="A0A6L3T100"/>
<evidence type="ECO:0000313" key="1">
    <source>
        <dbReference type="EMBL" id="KAB1078329.1"/>
    </source>
</evidence>
<sequence length="81" mass="9357">MREKAAKFGAGRSMRSDALRFRGRASVMIVLDADRFRIRRKDVVSFLADTRTRDVILSSKNWRIPRAQERDQGTAEDCDLI</sequence>
<dbReference type="EMBL" id="VZZK01000014">
    <property type="protein sequence ID" value="KAB1078329.1"/>
    <property type="molecule type" value="Genomic_DNA"/>
</dbReference>
<organism evidence="1 2">
    <name type="scientific">Methylobacterium soli</name>
    <dbReference type="NCBI Taxonomy" id="553447"/>
    <lineage>
        <taxon>Bacteria</taxon>
        <taxon>Pseudomonadati</taxon>
        <taxon>Pseudomonadota</taxon>
        <taxon>Alphaproteobacteria</taxon>
        <taxon>Hyphomicrobiales</taxon>
        <taxon>Methylobacteriaceae</taxon>
        <taxon>Methylobacterium</taxon>
    </lineage>
</organism>
<reference evidence="1 2" key="1">
    <citation type="submission" date="2019-09" db="EMBL/GenBank/DDBJ databases">
        <title>YIM 48816 draft genome.</title>
        <authorList>
            <person name="Jiang L."/>
        </authorList>
    </citation>
    <scope>NUCLEOTIDE SEQUENCE [LARGE SCALE GENOMIC DNA]</scope>
    <source>
        <strain evidence="1 2">YIM 48816</strain>
    </source>
</reference>
<name>A0A6L3T100_9HYPH</name>
<comment type="caution">
    <text evidence="1">The sequence shown here is derived from an EMBL/GenBank/DDBJ whole genome shotgun (WGS) entry which is preliminary data.</text>
</comment>
<accession>A0A6L3T100</accession>
<dbReference type="RefSeq" id="WP_151000949.1">
    <property type="nucleotide sequence ID" value="NZ_BPQY01000343.1"/>
</dbReference>
<gene>
    <name evidence="1" type="ORF">F6X53_14635</name>
</gene>
<protein>
    <submittedName>
        <fullName evidence="1">Uncharacterized protein</fullName>
    </submittedName>
</protein>
<keyword evidence="2" id="KW-1185">Reference proteome</keyword>
<proteinExistence type="predicted"/>